<sequence length="33" mass="3810">MGRPHHRVLRDRHRGTAAARRPRHRTADDGAEP</sequence>
<evidence type="ECO:0000313" key="3">
    <source>
        <dbReference type="Proteomes" id="UP001206206"/>
    </source>
</evidence>
<dbReference type="Proteomes" id="UP001206206">
    <property type="component" value="Unassembled WGS sequence"/>
</dbReference>
<accession>A0ABT1P891</accession>
<dbReference type="EMBL" id="JANFNH010000003">
    <property type="protein sequence ID" value="MCQ4041588.1"/>
    <property type="molecule type" value="Genomic_DNA"/>
</dbReference>
<organism evidence="2 3">
    <name type="scientific">Streptantibioticus rubrisoli</name>
    <dbReference type="NCBI Taxonomy" id="1387313"/>
    <lineage>
        <taxon>Bacteria</taxon>
        <taxon>Bacillati</taxon>
        <taxon>Actinomycetota</taxon>
        <taxon>Actinomycetes</taxon>
        <taxon>Kitasatosporales</taxon>
        <taxon>Streptomycetaceae</taxon>
        <taxon>Streptantibioticus</taxon>
    </lineage>
</organism>
<gene>
    <name evidence="2" type="ORF">NON19_05975</name>
</gene>
<proteinExistence type="predicted"/>
<reference evidence="2 3" key="1">
    <citation type="submission" date="2022-06" db="EMBL/GenBank/DDBJ databases">
        <title>Draft genome sequence of type strain Streptomyces rubrisoli DSM 42083.</title>
        <authorList>
            <person name="Duangmal K."/>
            <person name="Klaysubun C."/>
        </authorList>
    </citation>
    <scope>NUCLEOTIDE SEQUENCE [LARGE SCALE GENOMIC DNA]</scope>
    <source>
        <strain evidence="2 3">DSM 42083</strain>
    </source>
</reference>
<evidence type="ECO:0000313" key="2">
    <source>
        <dbReference type="EMBL" id="MCQ4041588.1"/>
    </source>
</evidence>
<feature type="compositionally biased region" description="Basic residues" evidence="1">
    <location>
        <begin position="1"/>
        <end position="24"/>
    </location>
</feature>
<keyword evidence="3" id="KW-1185">Reference proteome</keyword>
<evidence type="ECO:0000256" key="1">
    <source>
        <dbReference type="SAM" id="MobiDB-lite"/>
    </source>
</evidence>
<protein>
    <submittedName>
        <fullName evidence="2">Uncharacterized protein</fullName>
    </submittedName>
</protein>
<feature type="region of interest" description="Disordered" evidence="1">
    <location>
        <begin position="1"/>
        <end position="33"/>
    </location>
</feature>
<name>A0ABT1P891_9ACTN</name>
<comment type="caution">
    <text evidence="2">The sequence shown here is derived from an EMBL/GenBank/DDBJ whole genome shotgun (WGS) entry which is preliminary data.</text>
</comment>